<evidence type="ECO:0000313" key="3">
    <source>
        <dbReference type="Proteomes" id="UP000716322"/>
    </source>
</evidence>
<dbReference type="InterPro" id="IPR013785">
    <property type="entry name" value="Aldolase_TIM"/>
</dbReference>
<dbReference type="PANTHER" id="PTHR42966:SF1">
    <property type="entry name" value="SIALIC ACID SYNTHASE"/>
    <property type="match status" value="1"/>
</dbReference>
<dbReference type="InterPro" id="IPR013974">
    <property type="entry name" value="SAF"/>
</dbReference>
<dbReference type="Pfam" id="PF03102">
    <property type="entry name" value="NeuB"/>
    <property type="match status" value="1"/>
</dbReference>
<name>A0ABX0P9V4_9BURK</name>
<dbReference type="EMBL" id="JAAQOM010000004">
    <property type="protein sequence ID" value="NIA53696.1"/>
    <property type="molecule type" value="Genomic_DNA"/>
</dbReference>
<proteinExistence type="predicted"/>
<dbReference type="SMART" id="SM00858">
    <property type="entry name" value="SAF"/>
    <property type="match status" value="1"/>
</dbReference>
<reference evidence="2 3" key="1">
    <citation type="submission" date="2020-03" db="EMBL/GenBank/DDBJ databases">
        <title>Genome sequence of strain Massilia sp. TW-1.</title>
        <authorList>
            <person name="Chaudhary D.K."/>
        </authorList>
    </citation>
    <scope>NUCLEOTIDE SEQUENCE [LARGE SCALE GENOMIC DNA]</scope>
    <source>
        <strain evidence="2 3">TW-1</strain>
    </source>
</reference>
<organism evidence="2 3">
    <name type="scientific">Telluria antibiotica</name>
    <dbReference type="NCBI Taxonomy" id="2717319"/>
    <lineage>
        <taxon>Bacteria</taxon>
        <taxon>Pseudomonadati</taxon>
        <taxon>Pseudomonadota</taxon>
        <taxon>Betaproteobacteria</taxon>
        <taxon>Burkholderiales</taxon>
        <taxon>Oxalobacteraceae</taxon>
        <taxon>Telluria group</taxon>
        <taxon>Telluria</taxon>
    </lineage>
</organism>
<comment type="caution">
    <text evidence="2">The sequence shown here is derived from an EMBL/GenBank/DDBJ whole genome shotgun (WGS) entry which is preliminary data.</text>
</comment>
<gene>
    <name evidence="2" type="primary">neuB</name>
    <name evidence="2" type="ORF">HAV22_08515</name>
</gene>
<dbReference type="Gene3D" id="3.20.20.70">
    <property type="entry name" value="Aldolase class I"/>
    <property type="match status" value="1"/>
</dbReference>
<dbReference type="PROSITE" id="PS50844">
    <property type="entry name" value="AFP_LIKE"/>
    <property type="match status" value="1"/>
</dbReference>
<dbReference type="NCBIfam" id="TIGR03569">
    <property type="entry name" value="NeuB_NnaB"/>
    <property type="match status" value="1"/>
</dbReference>
<sequence length="344" mass="36840">MNRVFFIAEAGVNHNGSAELAMQLVETAARCGADAVKFQTFSAEKLVRRGAAKAEYQRRETGEGDQFSLLKALEMSPELHHQLLQRCQELGIEFMSTPFDEDAADFLLGLGMHRIKVPSGEITNLPFLEFLAAKGLPLIVSTGMATMDDIKVAVRTIADARRKAGLGEIDGDALTILHCTSNYPAQCSDVNLRAMQTIAAETGLPVGYSDHTLGIAVSTAAVAMGATVIEKHFTLDRDLPGPDHKASLTPQELAALIGQIRDVEAALGSPVKAPTASELPVRELVRRSVTTARALTAGTVLTRDDLILLRPGNGIQPGELGLVIGKTLQQDLPAGSTLQWQNLQ</sequence>
<dbReference type="InterPro" id="IPR036732">
    <property type="entry name" value="AFP_Neu5c_C_sf"/>
</dbReference>
<dbReference type="Pfam" id="PF08666">
    <property type="entry name" value="SAF"/>
    <property type="match status" value="1"/>
</dbReference>
<dbReference type="CDD" id="cd11615">
    <property type="entry name" value="SAF_NeuB_like"/>
    <property type="match status" value="1"/>
</dbReference>
<evidence type="ECO:0000313" key="2">
    <source>
        <dbReference type="EMBL" id="NIA53696.1"/>
    </source>
</evidence>
<keyword evidence="2" id="KW-0808">Transferase</keyword>
<dbReference type="EC" id="2.5.1.56" evidence="2"/>
<evidence type="ECO:0000259" key="1">
    <source>
        <dbReference type="PROSITE" id="PS50844"/>
    </source>
</evidence>
<dbReference type="GO" id="GO:0050462">
    <property type="term" value="F:N-acetylneuraminate synthase activity"/>
    <property type="evidence" value="ECO:0007669"/>
    <property type="project" value="UniProtKB-EC"/>
</dbReference>
<dbReference type="PANTHER" id="PTHR42966">
    <property type="entry name" value="N-ACETYLNEURAMINATE SYNTHASE"/>
    <property type="match status" value="1"/>
</dbReference>
<dbReference type="Proteomes" id="UP000716322">
    <property type="component" value="Unassembled WGS sequence"/>
</dbReference>
<dbReference type="InterPro" id="IPR057736">
    <property type="entry name" value="SAF_PseI/NeuA/NeuB"/>
</dbReference>
<dbReference type="SUPFAM" id="SSF51569">
    <property type="entry name" value="Aldolase"/>
    <property type="match status" value="1"/>
</dbReference>
<dbReference type="InterPro" id="IPR013132">
    <property type="entry name" value="PseI/NeuA/B-like_N"/>
</dbReference>
<dbReference type="InterPro" id="IPR020007">
    <property type="entry name" value="NeuB/NeuA"/>
</dbReference>
<dbReference type="InterPro" id="IPR006190">
    <property type="entry name" value="SAF_AFP_Neu5Ac"/>
</dbReference>
<dbReference type="Gene3D" id="3.90.1210.10">
    <property type="entry name" value="Antifreeze-like/N-acetylneuraminic acid synthase C-terminal domain"/>
    <property type="match status" value="1"/>
</dbReference>
<dbReference type="InterPro" id="IPR051690">
    <property type="entry name" value="PseI-like"/>
</dbReference>
<feature type="domain" description="AFP-like" evidence="1">
    <location>
        <begin position="288"/>
        <end position="344"/>
    </location>
</feature>
<keyword evidence="3" id="KW-1185">Reference proteome</keyword>
<dbReference type="RefSeq" id="WP_166858482.1">
    <property type="nucleotide sequence ID" value="NZ_JAAQOM010000004.1"/>
</dbReference>
<accession>A0ABX0P9V4</accession>
<dbReference type="SUPFAM" id="SSF51269">
    <property type="entry name" value="AFP III-like domain"/>
    <property type="match status" value="1"/>
</dbReference>
<protein>
    <submittedName>
        <fullName evidence="2">N-acetylneuraminate synthase</fullName>
        <ecNumber evidence="2">2.5.1.56</ecNumber>
    </submittedName>
</protein>